<evidence type="ECO:0008006" key="3">
    <source>
        <dbReference type="Google" id="ProtNLM"/>
    </source>
</evidence>
<sequence length="146" mass="15398">MEWSTAELGLGSAYELIPDFDAAAVAYRAVLTSATPHDNAGLTARIGLARVLTFSDPVAARGFADAAIAVVDAMQVSAPLRGQYAQLLALRGRIDLNDGKAAAARVWFDKALTHGRSLDNSKVSLADVRIRGDLALAAFRTGDLET</sequence>
<keyword evidence="2" id="KW-1185">Reference proteome</keyword>
<gene>
    <name evidence="1" type="ORF">D7Y13_43135</name>
</gene>
<evidence type="ECO:0000313" key="1">
    <source>
        <dbReference type="EMBL" id="RKH81223.1"/>
    </source>
</evidence>
<reference evidence="1 2" key="1">
    <citation type="submission" date="2018-09" db="EMBL/GenBank/DDBJ databases">
        <authorList>
            <person name="Livingstone P.G."/>
            <person name="Whitworth D.E."/>
        </authorList>
    </citation>
    <scope>NUCLEOTIDE SEQUENCE [LARGE SCALE GENOMIC DNA]</scope>
    <source>
        <strain evidence="1 2">CA031B</strain>
    </source>
</reference>
<dbReference type="Gene3D" id="1.25.40.10">
    <property type="entry name" value="Tetratricopeptide repeat domain"/>
    <property type="match status" value="1"/>
</dbReference>
<evidence type="ECO:0000313" key="2">
    <source>
        <dbReference type="Proteomes" id="UP000278907"/>
    </source>
</evidence>
<organism evidence="1 2">
    <name type="scientific">Corallococcus praedator</name>
    <dbReference type="NCBI Taxonomy" id="2316724"/>
    <lineage>
        <taxon>Bacteria</taxon>
        <taxon>Pseudomonadati</taxon>
        <taxon>Myxococcota</taxon>
        <taxon>Myxococcia</taxon>
        <taxon>Myxococcales</taxon>
        <taxon>Cystobacterineae</taxon>
        <taxon>Myxococcaceae</taxon>
        <taxon>Corallococcus</taxon>
    </lineage>
</organism>
<dbReference type="EMBL" id="RAWI01001081">
    <property type="protein sequence ID" value="RKH81223.1"/>
    <property type="molecule type" value="Genomic_DNA"/>
</dbReference>
<accession>A0ABX9Q2V6</accession>
<comment type="caution">
    <text evidence="1">The sequence shown here is derived from an EMBL/GenBank/DDBJ whole genome shotgun (WGS) entry which is preliminary data.</text>
</comment>
<protein>
    <recommendedName>
        <fullName evidence="3">Tetratricopeptide repeat protein</fullName>
    </recommendedName>
</protein>
<feature type="non-terminal residue" evidence="1">
    <location>
        <position position="146"/>
    </location>
</feature>
<name>A0ABX9Q2V6_9BACT</name>
<proteinExistence type="predicted"/>
<dbReference type="InterPro" id="IPR011990">
    <property type="entry name" value="TPR-like_helical_dom_sf"/>
</dbReference>
<dbReference type="Proteomes" id="UP000278907">
    <property type="component" value="Unassembled WGS sequence"/>
</dbReference>